<evidence type="ECO:0000256" key="1">
    <source>
        <dbReference type="SAM" id="Phobius"/>
    </source>
</evidence>
<gene>
    <name evidence="2" type="ORF">SAMN02982922_2596</name>
</gene>
<accession>A0A1X7NUQ0</accession>
<dbReference type="AlphaFoldDB" id="A0A1X7NUQ0"/>
<reference evidence="2 3" key="1">
    <citation type="submission" date="2017-04" db="EMBL/GenBank/DDBJ databases">
        <authorList>
            <person name="Afonso C.L."/>
            <person name="Miller P.J."/>
            <person name="Scott M.A."/>
            <person name="Spackman E."/>
            <person name="Goraichik I."/>
            <person name="Dimitrov K.M."/>
            <person name="Suarez D.L."/>
            <person name="Swayne D.E."/>
        </authorList>
    </citation>
    <scope>NUCLEOTIDE SEQUENCE [LARGE SCALE GENOMIC DNA]</scope>
    <source>
        <strain evidence="2 3">B5P</strain>
    </source>
</reference>
<proteinExistence type="predicted"/>
<protein>
    <submittedName>
        <fullName evidence="2">Uncharacterized protein</fullName>
    </submittedName>
</protein>
<evidence type="ECO:0000313" key="2">
    <source>
        <dbReference type="EMBL" id="SMH41551.1"/>
    </source>
</evidence>
<name>A0A1X7NUQ0_9HYPH</name>
<organism evidence="2 3">
    <name type="scientific">Mesorhizobium australicum</name>
    <dbReference type="NCBI Taxonomy" id="536018"/>
    <lineage>
        <taxon>Bacteria</taxon>
        <taxon>Pseudomonadati</taxon>
        <taxon>Pseudomonadota</taxon>
        <taxon>Alphaproteobacteria</taxon>
        <taxon>Hyphomicrobiales</taxon>
        <taxon>Phyllobacteriaceae</taxon>
        <taxon>Mesorhizobium</taxon>
    </lineage>
</organism>
<evidence type="ECO:0000313" key="3">
    <source>
        <dbReference type="Proteomes" id="UP000193083"/>
    </source>
</evidence>
<keyword evidence="1" id="KW-0472">Membrane</keyword>
<sequence length="223" mass="25056">MMKMAWWKFSALITLALIGAWDGIKLVGTLLGLVAMPDDALLVVRFLYWLVATPWWVPAGLTVFWMLFLASKLWSNKLTPDEIEKLYGQANTAAMMRLERHVAMVSSGVAAAIGLVQIDGLKRELAEKNPDLKTKEGQAEWFRVMGKICAVPLPDYRDSPSAKQFITSETTLDTHYHFQIEAKDPSFPIADPNLAEKWAKMKASADEKEKMLRLIAQDSMSPK</sequence>
<dbReference type="EMBL" id="FXBL01000004">
    <property type="protein sequence ID" value="SMH41551.1"/>
    <property type="molecule type" value="Genomic_DNA"/>
</dbReference>
<keyword evidence="3" id="KW-1185">Reference proteome</keyword>
<feature type="transmembrane region" description="Helical" evidence="1">
    <location>
        <begin position="46"/>
        <end position="68"/>
    </location>
</feature>
<dbReference type="Proteomes" id="UP000193083">
    <property type="component" value="Unassembled WGS sequence"/>
</dbReference>
<keyword evidence="1" id="KW-1133">Transmembrane helix</keyword>
<keyword evidence="1" id="KW-0812">Transmembrane</keyword>